<dbReference type="InterPro" id="IPR051017">
    <property type="entry name" value="Aldolase-II_Adducin_sf"/>
</dbReference>
<dbReference type="Pfam" id="PF00596">
    <property type="entry name" value="Aldolase_II"/>
    <property type="match status" value="1"/>
</dbReference>
<dbReference type="SUPFAM" id="SSF53639">
    <property type="entry name" value="AraD/HMP-PK domain-like"/>
    <property type="match status" value="1"/>
</dbReference>
<dbReference type="NCBIfam" id="NF004855">
    <property type="entry name" value="PRK06208.1"/>
    <property type="match status" value="1"/>
</dbReference>
<organism evidence="2">
    <name type="scientific">marine metagenome</name>
    <dbReference type="NCBI Taxonomy" id="408172"/>
    <lineage>
        <taxon>unclassified sequences</taxon>
        <taxon>metagenomes</taxon>
        <taxon>ecological metagenomes</taxon>
    </lineage>
</organism>
<dbReference type="FunFam" id="3.40.225.10:FF:000009">
    <property type="entry name" value="Class II aldolase/adducin N-terminal"/>
    <property type="match status" value="1"/>
</dbReference>
<evidence type="ECO:0000313" key="2">
    <source>
        <dbReference type="EMBL" id="SVC49330.1"/>
    </source>
</evidence>
<dbReference type="PANTHER" id="PTHR10672:SF39">
    <property type="entry name" value="CLASS II ALDOLASE_ADDUCIN N-TERMINAL DOMAIN-CONTAINING PROTEIN"/>
    <property type="match status" value="1"/>
</dbReference>
<reference evidence="2" key="1">
    <citation type="submission" date="2018-05" db="EMBL/GenBank/DDBJ databases">
        <authorList>
            <person name="Lanie J.A."/>
            <person name="Ng W.-L."/>
            <person name="Kazmierczak K.M."/>
            <person name="Andrzejewski T.M."/>
            <person name="Davidsen T.M."/>
            <person name="Wayne K.J."/>
            <person name="Tettelin H."/>
            <person name="Glass J.I."/>
            <person name="Rusch D."/>
            <person name="Podicherti R."/>
            <person name="Tsui H.-C.T."/>
            <person name="Winkler M.E."/>
        </authorList>
    </citation>
    <scope>NUCLEOTIDE SEQUENCE</scope>
</reference>
<accession>A0A382ML22</accession>
<dbReference type="SMART" id="SM01007">
    <property type="entry name" value="Aldolase_II"/>
    <property type="match status" value="1"/>
</dbReference>
<dbReference type="GO" id="GO:0051015">
    <property type="term" value="F:actin filament binding"/>
    <property type="evidence" value="ECO:0007669"/>
    <property type="project" value="TreeGrafter"/>
</dbReference>
<name>A0A382ML22_9ZZZZ</name>
<dbReference type="EMBL" id="UINC01094246">
    <property type="protein sequence ID" value="SVC49330.1"/>
    <property type="molecule type" value="Genomic_DNA"/>
</dbReference>
<proteinExistence type="predicted"/>
<sequence>MTKVVPINIDTQKGRLPEKPKGINEVVECNTIEETRRQQLEKLTAGFRLFSYFGYDEGVAGHITVRDPEFTDHFWVNPIGVHFGQIKVSDLLLVNHDGEIVQGNRSVNVAAFAIHSRVHKARLDVNAAAHSHSMYGKTFSTLGKLLDPISQDSCAFYERQAIYDDFSGVAEDTNEGDRIANALGDKQVLIMQNHGILTTGSSIDIALWYFFSLEKCCQSQLIAEAAGKPTTIPHDTAIKTREFIANELAAWASFQPLYDMITKKEPDLFE</sequence>
<dbReference type="Gene3D" id="3.40.225.10">
    <property type="entry name" value="Class II aldolase/adducin N-terminal domain"/>
    <property type="match status" value="1"/>
</dbReference>
<dbReference type="InterPro" id="IPR036409">
    <property type="entry name" value="Aldolase_II/adducin_N_sf"/>
</dbReference>
<dbReference type="GO" id="GO:0005856">
    <property type="term" value="C:cytoskeleton"/>
    <property type="evidence" value="ECO:0007669"/>
    <property type="project" value="TreeGrafter"/>
</dbReference>
<dbReference type="InterPro" id="IPR001303">
    <property type="entry name" value="Aldolase_II/adducin_N"/>
</dbReference>
<evidence type="ECO:0000259" key="1">
    <source>
        <dbReference type="SMART" id="SM01007"/>
    </source>
</evidence>
<protein>
    <recommendedName>
        <fullName evidence="1">Class II aldolase/adducin N-terminal domain-containing protein</fullName>
    </recommendedName>
</protein>
<feature type="domain" description="Class II aldolase/adducin N-terminal" evidence="1">
    <location>
        <begin position="41"/>
        <end position="221"/>
    </location>
</feature>
<dbReference type="PANTHER" id="PTHR10672">
    <property type="entry name" value="ADDUCIN"/>
    <property type="match status" value="1"/>
</dbReference>
<gene>
    <name evidence="2" type="ORF">METZ01_LOCUS302184</name>
</gene>
<dbReference type="AlphaFoldDB" id="A0A382ML22"/>